<comment type="catalytic activity">
    <reaction evidence="1">
        <text>All bonds known to be hydrolyzed by this endopeptidase have arginine in P1 and an acidic residue in P4. P6 is often occupied by an acidic residue or by a hydroxy-amino-acid residue, the phosphorylation of which enhances cleavage.</text>
        <dbReference type="EC" id="3.4.22.49"/>
    </reaction>
</comment>
<dbReference type="Pfam" id="PF03568">
    <property type="entry name" value="Separin_C"/>
    <property type="match status" value="1"/>
</dbReference>
<dbReference type="GO" id="GO:0006508">
    <property type="term" value="P:proteolysis"/>
    <property type="evidence" value="ECO:0007669"/>
    <property type="project" value="InterPro"/>
</dbReference>
<dbReference type="PROSITE" id="PS51700">
    <property type="entry name" value="SEPARIN"/>
    <property type="match status" value="1"/>
</dbReference>
<evidence type="ECO:0000256" key="5">
    <source>
        <dbReference type="SAM" id="MobiDB-lite"/>
    </source>
</evidence>
<dbReference type="STRING" id="29655.A0A0K9PYX9"/>
<feature type="domain" description="Peptidase C50" evidence="6">
    <location>
        <begin position="1936"/>
        <end position="2030"/>
    </location>
</feature>
<keyword evidence="4" id="KW-0159">Chromosome partition</keyword>
<keyword evidence="8" id="KW-1185">Reference proteome</keyword>
<organism evidence="7 8">
    <name type="scientific">Zostera marina</name>
    <name type="common">Eelgrass</name>
    <dbReference type="NCBI Taxonomy" id="29655"/>
    <lineage>
        <taxon>Eukaryota</taxon>
        <taxon>Viridiplantae</taxon>
        <taxon>Streptophyta</taxon>
        <taxon>Embryophyta</taxon>
        <taxon>Tracheophyta</taxon>
        <taxon>Spermatophyta</taxon>
        <taxon>Magnoliopsida</taxon>
        <taxon>Liliopsida</taxon>
        <taxon>Zosteraceae</taxon>
        <taxon>Zostera</taxon>
    </lineage>
</organism>
<dbReference type="InterPro" id="IPR005314">
    <property type="entry name" value="Peptidase_C50"/>
</dbReference>
<name>A0A0K9PYX9_ZOSMR</name>
<feature type="region of interest" description="Disordered" evidence="5">
    <location>
        <begin position="1315"/>
        <end position="1348"/>
    </location>
</feature>
<dbReference type="PANTHER" id="PTHR12792">
    <property type="entry name" value="EXTRA SPINDLE POLES 1-RELATED"/>
    <property type="match status" value="1"/>
</dbReference>
<sequence length="2175" mass="248267">MASADSSSIIGRLDLNNSDYRGFYSQVSIFLEPFAFLIPLDSYDPAMNGKNENTGKRNTQKNKKVKKTGNEFNDKEVRPIAKQYFSFLVETNKLLPSVIQKYGKERKEEDENVTELLCVYKLVLDCFQCILPCLAGKFYKMHLYRSKLVWCLEVCGKYEEAETMALSLLESLVPLVNSETTVVKSVGKRKVIKTSSGFLPVFIGAAADYYDHGVVLLFVEIVKQVIRCAYKKKVKDTNSYCQVIAMVEELQPWLNILDTDLCVKYRSSLANDLYNCAMTFTTNSTYFDVNLVQQFCRITLHECLNSSLRDHLPKIIRRICLSFDLQWEDRYLVMLDMLKFYIESILCNCEVDEVNIEDGFFEYFCYCAEVFSNSNNVDVSKATFMLLSNAESHYVKVSPTVASIMNLYASGLCFAACNTQTNHSGNSDDGSIFSCLLDSKKCLLCLSKSLDFLKHNNKIYVHERKIELSTLQVSKMNAVFFSCFNALVFACKLLAEHVNIAWKDTSSQENIIHCSLDIPHIQDIFLQFNDLYFQMDRSIELSVKQKEKLKESRGSLLKSAIASLRIFFKTERNKEKTVTWIDDLISSKWIEPKDLKFLSSSLYNTGATLYYMKQIEKASVAFRLTFTAEWVRVKLLCQIFTNESKTARNVGLSEESFKDVIADACLKSAAIFDVLYQCHNVNVLDLIVDSLLSWVAAKGILKSVINPKDLVRAWVKVVRKGFKEGVEADDLPLLYSFLLKHIKLFSKETIGIIIEQEFFAYGEIFIHSPNICQAMQQKIINILLHDVYVTKEYFLQRAKIFILKGKTFRVRSSGLDGLNNCIQCLSEAIILLDRPSWDPAQKKISHHLLAFTYCLHALCAHETHQDLEVILHDIRSAIDLWFNLDLQSYSTDDQFDLVNGNTLYLLFNVYDLMSLKGVLEFQTKIYKLIIILWKLKSGSLESYIAMLWSDRRFNHLLCPLVVNADTINNISHHFDVDANSFNIWLNSLKDMPSASLGFVQKLIISDSITPQVGSRNPQKLNYKVTPEEVDATASTLSSTVPLASHSAFSAAYLYYDLSERVSLDGRFYEALQYAKKALVLRKKILLRKIIYLSKQQHENKDDVVIEAIGSVVTEVWPHTHKSLNLEQTYVNPWNVLKCYLESTLQVAFIHEKIGEGDEAEYYLKIGKSISVSSKLHFCEALFSCHLGKVYCKKQQYDLSKNELESVESILNKNEMVISCKYCKLSLEVIVDMRKGDLSRCLSKSGSHCQSTALPLYKSALEKLSNVNLEVLQTFYDRRIVNCSLNDFHYVPPKKSSIVKLNEECDKINTNKVDRKRVKNSSRTLRSNKELSDKTPVQSATSQDHDHPSCSEILDISNEGNCSLERSNCWECYLTGVAEANSMLDMIYQKWECHRRRLLLKLLSRIGSCTNVCNGIHDIHKCFLQSMSLLFMRDPYHPKHSTSSYPFFTKLIEKECSGDIFTIERAVILHDMSVFFVKNYLSENSRIHCCYLSNIQLSTVLSWLLRAFMLTCDFPLLFQKISQLLATLFLLSSLGGNYSITDYFKSSLSTSHWAAYFHQASLGTSLHHKHFSIFKERTCSSMNFIFPESAKIINNSSTFFRIIPEKLVQLEEFVKNFFTSLPSLSIVCVTFLEGDYINVLGEALLLTSFVPAWLLLSRFNSDGQPIVILLPVDSVHEEFQDDENSHSGSGKESEVKESAREWKCPWKHSVFDDVVPHFKSILRENYCSMSNVVSNSKWWTERKKLDNRFGIFLRCIENLWLGPWRCLFLGERSYPKCFDKLMIALSDLNCKSKFDINENLLKVIIGGSSSLADAEECFHQLFLYGGYFGRGECAGEGRFRAFSTTSNSGEQSMNPAASFQLITEIFNIIHENSVDRGPIILVLDADIQMLPWENLPVLRNEEVYRMPSVGSILMTLNGRNYNKGIDMAKSIFPLVDTMNTYYLVNPSGDFTSTQVEFEEWFRGQKWEGKAGIVPAVEELSTALQNNDLYIYFDHGSGSKYISAREIGKMKKCAACFLMGCGSGCFFLNGCYTPDGPSLPFLFAGSPVVIGNLWEVSDKDIDRFSKAMVNSWVDYSNPQLCTCIGNVKQKMKYMEIDAEKPPKNSRKTRNRVTTIVKSNDKDDQRNKCPYCILKNKKNRITSFMSQARDSCRLPYLNGASPVCYGVPTIIKNTINLD</sequence>
<keyword evidence="3" id="KW-0378">Hydrolase</keyword>
<dbReference type="EMBL" id="LFYR01000429">
    <property type="protein sequence ID" value="KMZ74114.1"/>
    <property type="molecule type" value="Genomic_DNA"/>
</dbReference>
<dbReference type="GO" id="GO:0051307">
    <property type="term" value="P:meiotic chromosome separation"/>
    <property type="evidence" value="ECO:0000318"/>
    <property type="project" value="GO_Central"/>
</dbReference>
<proteinExistence type="predicted"/>
<evidence type="ECO:0000256" key="2">
    <source>
        <dbReference type="ARBA" id="ARBA00012489"/>
    </source>
</evidence>
<accession>A0A0K9PYX9</accession>
<dbReference type="OrthoDB" id="692727at2759"/>
<dbReference type="PANTHER" id="PTHR12792:SF0">
    <property type="entry name" value="SEPARIN"/>
    <property type="match status" value="1"/>
</dbReference>
<protein>
    <recommendedName>
        <fullName evidence="2">separase</fullName>
        <ecNumber evidence="2">3.4.22.49</ecNumber>
    </recommendedName>
</protein>
<dbReference type="GO" id="GO:0004197">
    <property type="term" value="F:cysteine-type endopeptidase activity"/>
    <property type="evidence" value="ECO:0000318"/>
    <property type="project" value="GO_Central"/>
</dbReference>
<dbReference type="Pfam" id="PF25110">
    <property type="entry name" value="TPR_ESP1"/>
    <property type="match status" value="1"/>
</dbReference>
<dbReference type="OMA" id="SYCANKC"/>
<evidence type="ECO:0000259" key="6">
    <source>
        <dbReference type="PROSITE" id="PS51700"/>
    </source>
</evidence>
<dbReference type="Proteomes" id="UP000036987">
    <property type="component" value="Unassembled WGS sequence"/>
</dbReference>
<comment type="caution">
    <text evidence="7">The sequence shown here is derived from an EMBL/GenBank/DDBJ whole genome shotgun (WGS) entry which is preliminary data.</text>
</comment>
<reference evidence="8" key="1">
    <citation type="journal article" date="2016" name="Nature">
        <title>The genome of the seagrass Zostera marina reveals angiosperm adaptation to the sea.</title>
        <authorList>
            <person name="Olsen J.L."/>
            <person name="Rouze P."/>
            <person name="Verhelst B."/>
            <person name="Lin Y.-C."/>
            <person name="Bayer T."/>
            <person name="Collen J."/>
            <person name="Dattolo E."/>
            <person name="De Paoli E."/>
            <person name="Dittami S."/>
            <person name="Maumus F."/>
            <person name="Michel G."/>
            <person name="Kersting A."/>
            <person name="Lauritano C."/>
            <person name="Lohaus R."/>
            <person name="Toepel M."/>
            <person name="Tonon T."/>
            <person name="Vanneste K."/>
            <person name="Amirebrahimi M."/>
            <person name="Brakel J."/>
            <person name="Bostroem C."/>
            <person name="Chovatia M."/>
            <person name="Grimwood J."/>
            <person name="Jenkins J.W."/>
            <person name="Jueterbock A."/>
            <person name="Mraz A."/>
            <person name="Stam W.T."/>
            <person name="Tice H."/>
            <person name="Bornberg-Bauer E."/>
            <person name="Green P.J."/>
            <person name="Pearson G.A."/>
            <person name="Procaccini G."/>
            <person name="Duarte C.M."/>
            <person name="Schmutz J."/>
            <person name="Reusch T.B.H."/>
            <person name="Van de Peer Y."/>
        </authorList>
    </citation>
    <scope>NUCLEOTIDE SEQUENCE [LARGE SCALE GENOMIC DNA]</scope>
    <source>
        <strain evidence="8">cv. Finnish</strain>
    </source>
</reference>
<evidence type="ECO:0000313" key="8">
    <source>
        <dbReference type="Proteomes" id="UP000036987"/>
    </source>
</evidence>
<dbReference type="GO" id="GO:0072686">
    <property type="term" value="C:mitotic spindle"/>
    <property type="evidence" value="ECO:0000318"/>
    <property type="project" value="GO_Central"/>
</dbReference>
<evidence type="ECO:0000256" key="3">
    <source>
        <dbReference type="ARBA" id="ARBA00022801"/>
    </source>
</evidence>
<evidence type="ECO:0000256" key="1">
    <source>
        <dbReference type="ARBA" id="ARBA00000451"/>
    </source>
</evidence>
<dbReference type="Pfam" id="PF25113">
    <property type="entry name" value="TPR_ESP1_2nd"/>
    <property type="match status" value="1"/>
</dbReference>
<dbReference type="GO" id="GO:0005737">
    <property type="term" value="C:cytoplasm"/>
    <property type="evidence" value="ECO:0000318"/>
    <property type="project" value="GO_Central"/>
</dbReference>
<dbReference type="InterPro" id="IPR030397">
    <property type="entry name" value="SEPARIN_core_dom"/>
</dbReference>
<gene>
    <name evidence="7" type="ORF">ZOSMA_135G00430</name>
</gene>
<evidence type="ECO:0000313" key="7">
    <source>
        <dbReference type="EMBL" id="KMZ74114.1"/>
    </source>
</evidence>
<dbReference type="GO" id="GO:0005634">
    <property type="term" value="C:nucleus"/>
    <property type="evidence" value="ECO:0000318"/>
    <property type="project" value="GO_Central"/>
</dbReference>
<dbReference type="EC" id="3.4.22.49" evidence="2"/>
<evidence type="ECO:0000256" key="4">
    <source>
        <dbReference type="ARBA" id="ARBA00022829"/>
    </source>
</evidence>
<dbReference type="InterPro" id="IPR056933">
    <property type="entry name" value="TPR_ESP1"/>
</dbReference>
<dbReference type="InterPro" id="IPR056932">
    <property type="entry name" value="TPR_ESP1_2nd"/>
</dbReference>